<dbReference type="EMBL" id="JANBPT010000558">
    <property type="protein sequence ID" value="KAJ1917045.1"/>
    <property type="molecule type" value="Genomic_DNA"/>
</dbReference>
<dbReference type="AlphaFoldDB" id="A0A9W8A0J4"/>
<comment type="caution">
    <text evidence="3">The sequence shown here is derived from an EMBL/GenBank/DDBJ whole genome shotgun (WGS) entry which is preliminary data.</text>
</comment>
<proteinExistence type="predicted"/>
<keyword evidence="4" id="KW-1185">Reference proteome</keyword>
<feature type="signal peptide" evidence="2">
    <location>
        <begin position="1"/>
        <end position="25"/>
    </location>
</feature>
<dbReference type="Proteomes" id="UP001150569">
    <property type="component" value="Unassembled WGS sequence"/>
</dbReference>
<keyword evidence="2" id="KW-0732">Signal</keyword>
<feature type="compositionally biased region" description="Low complexity" evidence="1">
    <location>
        <begin position="30"/>
        <end position="42"/>
    </location>
</feature>
<protein>
    <submittedName>
        <fullName evidence="3">Uncharacterized protein</fullName>
    </submittedName>
</protein>
<feature type="chain" id="PRO_5040728622" evidence="2">
    <location>
        <begin position="26"/>
        <end position="171"/>
    </location>
</feature>
<gene>
    <name evidence="3" type="ORF">IWQ60_007910</name>
</gene>
<organism evidence="3 4">
    <name type="scientific">Tieghemiomyces parasiticus</name>
    <dbReference type="NCBI Taxonomy" id="78921"/>
    <lineage>
        <taxon>Eukaryota</taxon>
        <taxon>Fungi</taxon>
        <taxon>Fungi incertae sedis</taxon>
        <taxon>Zoopagomycota</taxon>
        <taxon>Kickxellomycotina</taxon>
        <taxon>Dimargaritomycetes</taxon>
        <taxon>Dimargaritales</taxon>
        <taxon>Dimargaritaceae</taxon>
        <taxon>Tieghemiomyces</taxon>
    </lineage>
</organism>
<reference evidence="3" key="1">
    <citation type="submission" date="2022-07" db="EMBL/GenBank/DDBJ databases">
        <title>Phylogenomic reconstructions and comparative analyses of Kickxellomycotina fungi.</title>
        <authorList>
            <person name="Reynolds N.K."/>
            <person name="Stajich J.E."/>
            <person name="Barry K."/>
            <person name="Grigoriev I.V."/>
            <person name="Crous P."/>
            <person name="Smith M.E."/>
        </authorList>
    </citation>
    <scope>NUCLEOTIDE SEQUENCE</scope>
    <source>
        <strain evidence="3">RSA 861</strain>
    </source>
</reference>
<evidence type="ECO:0000256" key="2">
    <source>
        <dbReference type="SAM" id="SignalP"/>
    </source>
</evidence>
<sequence>MRLLTACLAATFAVLFLTSPLPVQSKLPLSPYSSSASLGSPSGNPRYKGTPMEIARQQTYDRYAKTAGQPDSDVDKQDLKQMDKFIKPNFIRTARLAYTQELNQKIPDPNKRSTLQKLLAYSDKKMNAINKVTGNTRELEPSKHNPAHWVLRSVTGLSNKYATFRSRHRSV</sequence>
<name>A0A9W8A0J4_9FUNG</name>
<accession>A0A9W8A0J4</accession>
<feature type="region of interest" description="Disordered" evidence="1">
    <location>
        <begin position="30"/>
        <end position="49"/>
    </location>
</feature>
<evidence type="ECO:0000313" key="3">
    <source>
        <dbReference type="EMBL" id="KAJ1917045.1"/>
    </source>
</evidence>
<evidence type="ECO:0000256" key="1">
    <source>
        <dbReference type="SAM" id="MobiDB-lite"/>
    </source>
</evidence>
<evidence type="ECO:0000313" key="4">
    <source>
        <dbReference type="Proteomes" id="UP001150569"/>
    </source>
</evidence>